<dbReference type="PANTHER" id="PTHR43649:SF17">
    <property type="entry name" value="ABC TRANSPORTER SOLUTE BINDING PROTEIN-SUGAR TRANSPORT"/>
    <property type="match status" value="1"/>
</dbReference>
<keyword evidence="5" id="KW-1185">Reference proteome</keyword>
<dbReference type="PROSITE" id="PS51257">
    <property type="entry name" value="PROKAR_LIPOPROTEIN"/>
    <property type="match status" value="1"/>
</dbReference>
<accession>A0ABT1RW76</accession>
<dbReference type="Pfam" id="PF12010">
    <property type="entry name" value="DUF3502"/>
    <property type="match status" value="1"/>
</dbReference>
<dbReference type="PANTHER" id="PTHR43649">
    <property type="entry name" value="ARABINOSE-BINDING PROTEIN-RELATED"/>
    <property type="match status" value="1"/>
</dbReference>
<keyword evidence="2" id="KW-0732">Signal</keyword>
<evidence type="ECO:0000256" key="2">
    <source>
        <dbReference type="SAM" id="SignalP"/>
    </source>
</evidence>
<dbReference type="RefSeq" id="WP_082942107.1">
    <property type="nucleotide sequence ID" value="NZ_CABKVV010000012.1"/>
</dbReference>
<proteinExistence type="predicted"/>
<reference evidence="4 5" key="1">
    <citation type="submission" date="2022-06" db="EMBL/GenBank/DDBJ databases">
        <title>Isolation of gut microbiota from human fecal samples.</title>
        <authorList>
            <person name="Pamer E.G."/>
            <person name="Barat B."/>
            <person name="Waligurski E."/>
            <person name="Medina S."/>
            <person name="Paddock L."/>
            <person name="Mostad J."/>
        </authorList>
    </citation>
    <scope>NUCLEOTIDE SEQUENCE [LARGE SCALE GENOMIC DNA]</scope>
    <source>
        <strain evidence="4 5">DFI.9.73</strain>
    </source>
</reference>
<dbReference type="InterPro" id="IPR022627">
    <property type="entry name" value="DUF3502"/>
</dbReference>
<organism evidence="4 5">
    <name type="scientific">Neglectibacter timonensis</name>
    <dbReference type="NCBI Taxonomy" id="1776382"/>
    <lineage>
        <taxon>Bacteria</taxon>
        <taxon>Bacillati</taxon>
        <taxon>Bacillota</taxon>
        <taxon>Clostridia</taxon>
        <taxon>Eubacteriales</taxon>
        <taxon>Oscillospiraceae</taxon>
        <taxon>Neglectibacter</taxon>
    </lineage>
</organism>
<dbReference type="Gene3D" id="3.40.190.10">
    <property type="entry name" value="Periplasmic binding protein-like II"/>
    <property type="match status" value="1"/>
</dbReference>
<evidence type="ECO:0000256" key="1">
    <source>
        <dbReference type="SAM" id="MobiDB-lite"/>
    </source>
</evidence>
<dbReference type="Proteomes" id="UP001524473">
    <property type="component" value="Unassembled WGS sequence"/>
</dbReference>
<dbReference type="Pfam" id="PF01547">
    <property type="entry name" value="SBP_bac_1"/>
    <property type="match status" value="1"/>
</dbReference>
<feature type="signal peptide" evidence="2">
    <location>
        <begin position="1"/>
        <end position="22"/>
    </location>
</feature>
<dbReference type="GeneID" id="90531806"/>
<evidence type="ECO:0000259" key="3">
    <source>
        <dbReference type="Pfam" id="PF12010"/>
    </source>
</evidence>
<evidence type="ECO:0000313" key="5">
    <source>
        <dbReference type="Proteomes" id="UP001524473"/>
    </source>
</evidence>
<comment type="caution">
    <text evidence="4">The sequence shown here is derived from an EMBL/GenBank/DDBJ whole genome shotgun (WGS) entry which is preliminary data.</text>
</comment>
<dbReference type="InterPro" id="IPR050490">
    <property type="entry name" value="Bact_solute-bd_prot1"/>
</dbReference>
<dbReference type="EMBL" id="JANFZH010000005">
    <property type="protein sequence ID" value="MCQ4838931.1"/>
    <property type="molecule type" value="Genomic_DNA"/>
</dbReference>
<feature type="compositionally biased region" description="Low complexity" evidence="1">
    <location>
        <begin position="40"/>
        <end position="60"/>
    </location>
</feature>
<gene>
    <name evidence="4" type="ORF">NE695_03255</name>
</gene>
<feature type="chain" id="PRO_5046506421" evidence="2">
    <location>
        <begin position="23"/>
        <end position="525"/>
    </location>
</feature>
<feature type="domain" description="DUF3502" evidence="3">
    <location>
        <begin position="455"/>
        <end position="522"/>
    </location>
</feature>
<feature type="region of interest" description="Disordered" evidence="1">
    <location>
        <begin position="26"/>
        <end position="62"/>
    </location>
</feature>
<protein>
    <submittedName>
        <fullName evidence="4">ABC transporter substrate-binding protein</fullName>
    </submittedName>
</protein>
<name>A0ABT1RW76_9FIRM</name>
<dbReference type="SUPFAM" id="SSF53850">
    <property type="entry name" value="Periplasmic binding protein-like II"/>
    <property type="match status" value="1"/>
</dbReference>
<sequence>MKKSVRIVSLLLALAMAVSVFAACGDKTSSSSSKKEETSSKASTASEGSEASEGSTAEGGSDLDTSKEVELVMYVVSDRPAKQDDIDANFNKLFKEKLNCTLKVNWIGWAEYPNKYPLLFSSGEKFDMAYTATWLNYSSLAQKGAFKSLDEMWPKYAPKNFERQSESALQQATVDGHYYCIPTLLATYSAYGPIYRTDILEGTDWNGKMENFADLEAYLGAVKAAAPEMEPYNVYQSGSEVDNMYVQAEEGYFFTKGVDFLFFDPSAENPKFMTWYEYDGAMDFLNMMKRWNDNGYFTKSALSDTDSQKVQTGKAACTIHNIDTYESRAIDKPEWNFKFANFVQDVSNLPFTQDALVISNTAENPERALALYDLITSDEDAYRAFYYGIEGTSYEIVDNQVKSLDSDNYAFSACWAARTSEFNLPSYGSPEDVKTWKDSFDKHIEEKGGEGSQKYQAFVIDTSNIETEFAACKNVVQQYWWPLELAYVDLESGLADFQSKMEAAGVEKVREELQKQLDEFIASTK</sequence>
<evidence type="ECO:0000313" key="4">
    <source>
        <dbReference type="EMBL" id="MCQ4838931.1"/>
    </source>
</evidence>
<dbReference type="InterPro" id="IPR006059">
    <property type="entry name" value="SBP"/>
</dbReference>